<evidence type="ECO:0000313" key="3">
    <source>
        <dbReference type="Proteomes" id="UP000199666"/>
    </source>
</evidence>
<proteinExistence type="predicted"/>
<dbReference type="Pfam" id="PF05960">
    <property type="entry name" value="DUF885"/>
    <property type="match status" value="1"/>
</dbReference>
<dbReference type="InterPro" id="IPR010281">
    <property type="entry name" value="DUF885"/>
</dbReference>
<feature type="signal peptide" evidence="1">
    <location>
        <begin position="1"/>
        <end position="20"/>
    </location>
</feature>
<accession>A0A1I2ZDT3</accession>
<sequence length="577" mass="67051">MRKPIFAFLLLTTIYQIAIAQNKKPNLPPTEASAISPFINQYQADENMLNRKYTLKRSEEYFQRMQRFYSDWLIKLKAMPFEKLNVNERVDYILLKRDINVDTKNLQEGYNEFKSTNFTIPFAKTIIDFEQKRRIGTQQDGQAVNTAFEKLKSDINALSKSVNSKQLAINPIQANWAEQTVNQYLTVFNESYKFYDGYDPQFTKATKNSYPEAVKALKDYAAELGKMAKLSIAKDDGSGILGNPIGRAAFMNLLKDEMIAYTPEQIEAIALREFAWCDAEMLKASKAMGFGSDWKKALEKVKNAYPALGKQPELVYELANEAINFVEQNKLLDVPEMAKEGWRMRMLTPQEQLFAPFFLGGESVLIAYPTEDMSEEAKMMTLRGNNRHFSRAVVHHELIPGHNLQYFMQSRYKPYRRGFGTPFWTEGWSLYWEMLLWDKNFPKTPEDKIGMLFWRMHRCARIIFSMNYHLNKWTPKQCIDFLVDRVGFERANAEAEVRRSFTGGYGPLYQIGYMLGGLEFRALHKELVTSGKMSNLQFHDRILKENNMPVEMVRAILTNQLLPENFSTKWKFVGEIK</sequence>
<dbReference type="PANTHER" id="PTHR33361:SF15">
    <property type="entry name" value="DUF885 FAMILY LIPOPROTEIN"/>
    <property type="match status" value="1"/>
</dbReference>
<protein>
    <submittedName>
        <fullName evidence="2">Uncharacterized conserved protein, DUF885 familyt</fullName>
    </submittedName>
</protein>
<feature type="chain" id="PRO_5011447167" evidence="1">
    <location>
        <begin position="21"/>
        <end position="577"/>
    </location>
</feature>
<keyword evidence="1" id="KW-0732">Signal</keyword>
<organism evidence="2 3">
    <name type="scientific">Pedobacter insulae</name>
    <dbReference type="NCBI Taxonomy" id="414048"/>
    <lineage>
        <taxon>Bacteria</taxon>
        <taxon>Pseudomonadati</taxon>
        <taxon>Bacteroidota</taxon>
        <taxon>Sphingobacteriia</taxon>
        <taxon>Sphingobacteriales</taxon>
        <taxon>Sphingobacteriaceae</taxon>
        <taxon>Pedobacter</taxon>
    </lineage>
</organism>
<name>A0A1I2ZDT3_9SPHI</name>
<dbReference type="SUPFAM" id="SSF55486">
    <property type="entry name" value="Metalloproteases ('zincins'), catalytic domain"/>
    <property type="match status" value="1"/>
</dbReference>
<dbReference type="AlphaFoldDB" id="A0A1I2ZDT3"/>
<keyword evidence="3" id="KW-1185">Reference proteome</keyword>
<evidence type="ECO:0000256" key="1">
    <source>
        <dbReference type="SAM" id="SignalP"/>
    </source>
</evidence>
<evidence type="ECO:0000313" key="2">
    <source>
        <dbReference type="EMBL" id="SFH35679.1"/>
    </source>
</evidence>
<dbReference type="EMBL" id="FOPP01000009">
    <property type="protein sequence ID" value="SFH35679.1"/>
    <property type="molecule type" value="Genomic_DNA"/>
</dbReference>
<reference evidence="2 3" key="1">
    <citation type="submission" date="2016-10" db="EMBL/GenBank/DDBJ databases">
        <authorList>
            <person name="de Groot N.N."/>
        </authorList>
    </citation>
    <scope>NUCLEOTIDE SEQUENCE [LARGE SCALE GENOMIC DNA]</scope>
    <source>
        <strain evidence="2 3">DSM 18684</strain>
    </source>
</reference>
<dbReference type="RefSeq" id="WP_218155063.1">
    <property type="nucleotide sequence ID" value="NZ_FOPP01000009.1"/>
</dbReference>
<dbReference type="Proteomes" id="UP000199666">
    <property type="component" value="Unassembled WGS sequence"/>
</dbReference>
<dbReference type="PANTHER" id="PTHR33361">
    <property type="entry name" value="GLR0591 PROTEIN"/>
    <property type="match status" value="1"/>
</dbReference>
<dbReference type="STRING" id="414048.SAMN04489864_109164"/>
<gene>
    <name evidence="2" type="ORF">SAMN04489864_109164</name>
</gene>